<protein>
    <recommendedName>
        <fullName evidence="1">Reverse transcriptase domain-containing protein</fullName>
    </recommendedName>
</protein>
<proteinExistence type="predicted"/>
<dbReference type="Proteomes" id="UP000683925">
    <property type="component" value="Unassembled WGS sequence"/>
</dbReference>
<dbReference type="AlphaFoldDB" id="A0A8S1YHP0"/>
<evidence type="ECO:0000259" key="1">
    <source>
        <dbReference type="PROSITE" id="PS50878"/>
    </source>
</evidence>
<evidence type="ECO:0000313" key="3">
    <source>
        <dbReference type="Proteomes" id="UP000683925"/>
    </source>
</evidence>
<comment type="caution">
    <text evidence="2">The sequence shown here is derived from an EMBL/GenBank/DDBJ whole genome shotgun (WGS) entry which is preliminary data.</text>
</comment>
<evidence type="ECO:0000313" key="2">
    <source>
        <dbReference type="EMBL" id="CAD8212923.1"/>
    </source>
</evidence>
<dbReference type="PROSITE" id="PS50878">
    <property type="entry name" value="RT_POL"/>
    <property type="match status" value="1"/>
</dbReference>
<reference evidence="2" key="1">
    <citation type="submission" date="2021-01" db="EMBL/GenBank/DDBJ databases">
        <authorList>
            <consortium name="Genoscope - CEA"/>
            <person name="William W."/>
        </authorList>
    </citation>
    <scope>NUCLEOTIDE SEQUENCE</scope>
</reference>
<dbReference type="InterPro" id="IPR000477">
    <property type="entry name" value="RT_dom"/>
</dbReference>
<accession>A0A8S1YHP0</accession>
<feature type="domain" description="Reverse transcriptase" evidence="1">
    <location>
        <begin position="1"/>
        <end position="199"/>
    </location>
</feature>
<keyword evidence="3" id="KW-1185">Reference proteome</keyword>
<dbReference type="EMBL" id="CAJJDP010000161">
    <property type="protein sequence ID" value="CAD8212923.1"/>
    <property type="molecule type" value="Genomic_DNA"/>
</dbReference>
<sequence length="308" mass="37171">MQRKMSLRQNDFVKGGGVQINIFHIFQRMQIIKQQDRISLSFIDFEIQYYIQRQIVLNSQDQNYLRGKEIQLLEAMYSLIYYRVAEAKECYQFKDGLPQESLLSPGLFYIYLEASLDEIERKAYILYEEFEYADDLAIIIKNKFLKSFIRCLSEECMKWNLKIYQNQMWNYQVEVRNNKIKKIEGIPIVESYTYLGIVINRLGNLKDHITKTKQRIQYIVKELSWISQYMNYKERINLWIAFNRPHFQYLAVAAHLNKISHINKKQIGYIKDLQKLQQGVPRLNRKLNCQFSRQPQQIVYVLYQENDY</sequence>
<organism evidence="2 3">
    <name type="scientific">Paramecium octaurelia</name>
    <dbReference type="NCBI Taxonomy" id="43137"/>
    <lineage>
        <taxon>Eukaryota</taxon>
        <taxon>Sar</taxon>
        <taxon>Alveolata</taxon>
        <taxon>Ciliophora</taxon>
        <taxon>Intramacronucleata</taxon>
        <taxon>Oligohymenophorea</taxon>
        <taxon>Peniculida</taxon>
        <taxon>Parameciidae</taxon>
        <taxon>Paramecium</taxon>
    </lineage>
</organism>
<dbReference type="OrthoDB" id="8057773at2759"/>
<name>A0A8S1YHP0_PAROT</name>
<gene>
    <name evidence="2" type="ORF">POCTA_138.1.T1590128</name>
</gene>